<dbReference type="KEGG" id="rsz:130509978"/>
<dbReference type="GO" id="GO:0022625">
    <property type="term" value="C:cytosolic large ribosomal subunit"/>
    <property type="evidence" value="ECO:0007669"/>
    <property type="project" value="TreeGrafter"/>
</dbReference>
<feature type="domain" description="Large ribosomal subunit protein uL11 C-terminal" evidence="4">
    <location>
        <begin position="65"/>
        <end position="98"/>
    </location>
</feature>
<sequence length="120" mass="13123">MEKHEHIKDGAYEGLAIKSSIKGVTMSETLMGQLQDGPLMDQNLVNGAANADHILVRDGEEVSLLTIARIMRPRSIAKELSGTVREILGTCVSVGYTVDVKDPKHIQQEIKEDEVEIPGN</sequence>
<accession>A0A9W3DF65</accession>
<reference evidence="5" key="1">
    <citation type="journal article" date="2019" name="Database">
        <title>The radish genome database (RadishGD): an integrated information resource for radish genomics.</title>
        <authorList>
            <person name="Yu H.J."/>
            <person name="Baek S."/>
            <person name="Lee Y.J."/>
            <person name="Cho A."/>
            <person name="Mun J.H."/>
        </authorList>
    </citation>
    <scope>NUCLEOTIDE SEQUENCE [LARGE SCALE GENOMIC DNA]</scope>
    <source>
        <strain evidence="5">cv. WK10039</strain>
    </source>
</reference>
<evidence type="ECO:0000313" key="6">
    <source>
        <dbReference type="RefSeq" id="XP_056862296.1"/>
    </source>
</evidence>
<dbReference type="InterPro" id="IPR020783">
    <property type="entry name" value="Ribosomal_uL11_C"/>
</dbReference>
<reference evidence="6" key="2">
    <citation type="submission" date="2025-08" db="UniProtKB">
        <authorList>
            <consortium name="RefSeq"/>
        </authorList>
    </citation>
    <scope>IDENTIFICATION</scope>
    <source>
        <tissue evidence="6">Leaf</tissue>
    </source>
</reference>
<dbReference type="RefSeq" id="XP_056862296.1">
    <property type="nucleotide sequence ID" value="XM_057006316.1"/>
</dbReference>
<dbReference type="GeneID" id="130509978"/>
<dbReference type="OrthoDB" id="10250051at2759"/>
<dbReference type="InterPro" id="IPR036769">
    <property type="entry name" value="Ribosomal_uL11_C_sf"/>
</dbReference>
<comment type="similarity">
    <text evidence="1">Belongs to the universal ribosomal protein uL11 family.</text>
</comment>
<dbReference type="SUPFAM" id="SSF46906">
    <property type="entry name" value="Ribosomal protein L11, C-terminal domain"/>
    <property type="match status" value="1"/>
</dbReference>
<protein>
    <submittedName>
        <fullName evidence="6">60S ribosomal protein L12-like</fullName>
    </submittedName>
</protein>
<evidence type="ECO:0000256" key="1">
    <source>
        <dbReference type="ARBA" id="ARBA00010537"/>
    </source>
</evidence>
<dbReference type="Gene3D" id="1.10.10.250">
    <property type="entry name" value="Ribosomal protein L11, C-terminal domain"/>
    <property type="match status" value="1"/>
</dbReference>
<dbReference type="PANTHER" id="PTHR11661">
    <property type="entry name" value="60S RIBOSOMAL PROTEIN L12"/>
    <property type="match status" value="1"/>
</dbReference>
<keyword evidence="3" id="KW-0687">Ribonucleoprotein</keyword>
<evidence type="ECO:0000256" key="3">
    <source>
        <dbReference type="ARBA" id="ARBA00023274"/>
    </source>
</evidence>
<dbReference type="Pfam" id="PF00298">
    <property type="entry name" value="Ribosomal_L11"/>
    <property type="match status" value="1"/>
</dbReference>
<dbReference type="PANTHER" id="PTHR11661:SF46">
    <property type="entry name" value="LARGE RIBOSOMAL SUBUNIT PROTEIN UL11Y-RELATED"/>
    <property type="match status" value="1"/>
</dbReference>
<dbReference type="PROSITE" id="PS00359">
    <property type="entry name" value="RIBOSOMAL_L11"/>
    <property type="match status" value="1"/>
</dbReference>
<proteinExistence type="inferred from homology"/>
<keyword evidence="2" id="KW-0689">Ribosomal protein</keyword>
<organism evidence="5 6">
    <name type="scientific">Raphanus sativus</name>
    <name type="common">Radish</name>
    <name type="synonym">Raphanus raphanistrum var. sativus</name>
    <dbReference type="NCBI Taxonomy" id="3726"/>
    <lineage>
        <taxon>Eukaryota</taxon>
        <taxon>Viridiplantae</taxon>
        <taxon>Streptophyta</taxon>
        <taxon>Embryophyta</taxon>
        <taxon>Tracheophyta</taxon>
        <taxon>Spermatophyta</taxon>
        <taxon>Magnoliopsida</taxon>
        <taxon>eudicotyledons</taxon>
        <taxon>Gunneridae</taxon>
        <taxon>Pentapetalae</taxon>
        <taxon>rosids</taxon>
        <taxon>malvids</taxon>
        <taxon>Brassicales</taxon>
        <taxon>Brassicaceae</taxon>
        <taxon>Brassiceae</taxon>
        <taxon>Raphanus</taxon>
    </lineage>
</organism>
<name>A0A9W3DF65_RAPSA</name>
<evidence type="ECO:0000259" key="4">
    <source>
        <dbReference type="Pfam" id="PF00298"/>
    </source>
</evidence>
<dbReference type="GO" id="GO:0003735">
    <property type="term" value="F:structural constituent of ribosome"/>
    <property type="evidence" value="ECO:0007669"/>
    <property type="project" value="InterPro"/>
</dbReference>
<dbReference type="GO" id="GO:0070180">
    <property type="term" value="F:large ribosomal subunit rRNA binding"/>
    <property type="evidence" value="ECO:0007669"/>
    <property type="project" value="TreeGrafter"/>
</dbReference>
<evidence type="ECO:0000256" key="2">
    <source>
        <dbReference type="ARBA" id="ARBA00022980"/>
    </source>
</evidence>
<dbReference type="InterPro" id="IPR020785">
    <property type="entry name" value="Ribosomal_uL11_CS"/>
</dbReference>
<dbReference type="AlphaFoldDB" id="A0A9W3DF65"/>
<gene>
    <name evidence="6" type="primary">LOC130509978</name>
</gene>
<dbReference type="InterPro" id="IPR000911">
    <property type="entry name" value="Ribosomal_uL11"/>
</dbReference>
<evidence type="ECO:0000313" key="5">
    <source>
        <dbReference type="Proteomes" id="UP000504610"/>
    </source>
</evidence>
<keyword evidence="5" id="KW-1185">Reference proteome</keyword>
<dbReference type="GO" id="GO:0006412">
    <property type="term" value="P:translation"/>
    <property type="evidence" value="ECO:0007669"/>
    <property type="project" value="InterPro"/>
</dbReference>
<dbReference type="Proteomes" id="UP000504610">
    <property type="component" value="Chromosome 3"/>
</dbReference>